<dbReference type="InterPro" id="IPR050816">
    <property type="entry name" value="Flavin-dep_Halogenase_NPB"/>
</dbReference>
<dbReference type="PANTHER" id="PTHR43747">
    <property type="entry name" value="FAD-BINDING PROTEIN"/>
    <property type="match status" value="1"/>
</dbReference>
<dbReference type="Proteomes" id="UP000033651">
    <property type="component" value="Unassembled WGS sequence"/>
</dbReference>
<dbReference type="PATRIC" id="fig|345309.4.peg.909"/>
<dbReference type="InterPro" id="IPR002938">
    <property type="entry name" value="FAD-bd"/>
</dbReference>
<name>A0A0F3KVM0_9GAMM</name>
<accession>A0A0F3KVM0</accession>
<dbReference type="Gene3D" id="3.50.50.60">
    <property type="entry name" value="FAD/NAD(P)-binding domain"/>
    <property type="match status" value="1"/>
</dbReference>
<dbReference type="PANTHER" id="PTHR43747:SF1">
    <property type="entry name" value="SLR1998 PROTEIN"/>
    <property type="match status" value="1"/>
</dbReference>
<reference evidence="2 3" key="1">
    <citation type="submission" date="2015-03" db="EMBL/GenBank/DDBJ databases">
        <title>Draft genome sequence of Luteibacter yeojuensis strain SU11.</title>
        <authorList>
            <person name="Sulaiman J."/>
            <person name="Priya K."/>
            <person name="Chan K.-G."/>
        </authorList>
    </citation>
    <scope>NUCLEOTIDE SEQUENCE [LARGE SCALE GENOMIC DNA]</scope>
    <source>
        <strain evidence="2 3">SU11</strain>
    </source>
</reference>
<evidence type="ECO:0000259" key="1">
    <source>
        <dbReference type="Pfam" id="PF01494"/>
    </source>
</evidence>
<keyword evidence="3" id="KW-1185">Reference proteome</keyword>
<dbReference type="EMBL" id="JZRB01000016">
    <property type="protein sequence ID" value="KJV35315.1"/>
    <property type="molecule type" value="Genomic_DNA"/>
</dbReference>
<proteinExistence type="predicted"/>
<organism evidence="2 3">
    <name type="scientific">Luteibacter yeojuensis</name>
    <dbReference type="NCBI Taxonomy" id="345309"/>
    <lineage>
        <taxon>Bacteria</taxon>
        <taxon>Pseudomonadati</taxon>
        <taxon>Pseudomonadota</taxon>
        <taxon>Gammaproteobacteria</taxon>
        <taxon>Lysobacterales</taxon>
        <taxon>Rhodanobacteraceae</taxon>
        <taxon>Luteibacter</taxon>
    </lineage>
</organism>
<dbReference type="GO" id="GO:0071949">
    <property type="term" value="F:FAD binding"/>
    <property type="evidence" value="ECO:0007669"/>
    <property type="project" value="InterPro"/>
</dbReference>
<dbReference type="InterPro" id="IPR036188">
    <property type="entry name" value="FAD/NAD-bd_sf"/>
</dbReference>
<dbReference type="Pfam" id="PF01494">
    <property type="entry name" value="FAD_binding_3"/>
    <property type="match status" value="1"/>
</dbReference>
<gene>
    <name evidence="2" type="ORF">VI08_08470</name>
</gene>
<feature type="domain" description="FAD-binding" evidence="1">
    <location>
        <begin position="7"/>
        <end position="200"/>
    </location>
</feature>
<dbReference type="OrthoDB" id="103324at2"/>
<evidence type="ECO:0000313" key="2">
    <source>
        <dbReference type="EMBL" id="KJV35315.1"/>
    </source>
</evidence>
<evidence type="ECO:0000313" key="3">
    <source>
        <dbReference type="Proteomes" id="UP000033651"/>
    </source>
</evidence>
<protein>
    <submittedName>
        <fullName evidence="2">Halogenase</fullName>
    </submittedName>
</protein>
<dbReference type="RefSeq" id="WP_045829129.1">
    <property type="nucleotide sequence ID" value="NZ_JZRB01000016.1"/>
</dbReference>
<dbReference type="SUPFAM" id="SSF51905">
    <property type="entry name" value="FAD/NAD(P)-binding domain"/>
    <property type="match status" value="1"/>
</dbReference>
<comment type="caution">
    <text evidence="2">The sequence shown here is derived from an EMBL/GenBank/DDBJ whole genome shotgun (WGS) entry which is preliminary data.</text>
</comment>
<sequence>MDQTTHDAVILGGGLAGLSLAMQLKRAYPDMDIVVLERHTRPLPEAAFKVGESTVEIAAHYFADTLGLLDHLETEQIRKFGFRFFFSDGRDDLADVQELGVSAVLPTPSYQIDRGKLENFMGDEAARRGIDFREGITVRGFDIGSGDAPHTVRYSSEAGDGALQARWLLDASGRAGLMRRKLDLTRDNGHHANAVWFRVDDRLEIDGWCDDSEWKDRCHPPERWRSTNHLVGPGYWVWLIPLSSGAHSVGIVADAATHPLSDMNTFDKAMVWLWEHQPVLAKEIEARKDKLLDFAFFRHFSYGCARMFSSDRWALTGEAGAFLDPFYSPGSDFIAITNTYITLLVGLDREGTALAPHARLYERLFFSFYDGTLRMYQGQYNLFGDPEVLPIKVIWDYAYYWGVLCQIVFQNRLGDAGFIAHMSPELTASQELNIRMQAFFQRWHAVSAKVNRKHMMDQRDLTWFADMNRTLHDVLDDDALAARLRNNVNMMRLLAAGIIERSAALYPSLMDGYEDMVDIEGARTKLFDLVA</sequence>
<dbReference type="AlphaFoldDB" id="A0A0F3KVM0"/>